<name>A0AAU8MQR4_9GAMM</name>
<protein>
    <submittedName>
        <fullName evidence="1">DUF5713 family protein</fullName>
    </submittedName>
</protein>
<gene>
    <name evidence="1" type="ORF">ABU614_19820</name>
</gene>
<evidence type="ECO:0000313" key="1">
    <source>
        <dbReference type="EMBL" id="XCO74598.1"/>
    </source>
</evidence>
<dbReference type="EMBL" id="CP159925">
    <property type="protein sequence ID" value="XCO74598.1"/>
    <property type="molecule type" value="Genomic_DNA"/>
</dbReference>
<sequence>MPTANPALANPALANTHLAGHVFLSEMLQDDYFPPHLVERGQAILAELCLSIEHDRPTDLAALYALTHAATERFNALGEAFDAAGSEIETVARESIGADFARIAVAYGFEADIEELIAPREW</sequence>
<dbReference type="InterPro" id="IPR043767">
    <property type="entry name" value="DUF5713"/>
</dbReference>
<dbReference type="AlphaFoldDB" id="A0AAU8MQR4"/>
<accession>A0AAU8MQR4</accession>
<dbReference type="RefSeq" id="WP_363797451.1">
    <property type="nucleotide sequence ID" value="NZ_CP159925.1"/>
</dbReference>
<organism evidence="1">
    <name type="scientific">Lysobacter firmicutimachus</name>
    <dbReference type="NCBI Taxonomy" id="1792846"/>
    <lineage>
        <taxon>Bacteria</taxon>
        <taxon>Pseudomonadati</taxon>
        <taxon>Pseudomonadota</taxon>
        <taxon>Gammaproteobacteria</taxon>
        <taxon>Lysobacterales</taxon>
        <taxon>Lysobacteraceae</taxon>
        <taxon>Lysobacter</taxon>
    </lineage>
</organism>
<proteinExistence type="predicted"/>
<dbReference type="Pfam" id="PF18977">
    <property type="entry name" value="DUF5713"/>
    <property type="match status" value="1"/>
</dbReference>
<reference evidence="1" key="1">
    <citation type="submission" date="2024-06" db="EMBL/GenBank/DDBJ databases">
        <authorList>
            <person name="Li S."/>
        </authorList>
    </citation>
    <scope>NUCLEOTIDE SEQUENCE</scope>
    <source>
        <strain evidence="1">SR10</strain>
    </source>
</reference>